<accession>A0A917TNN5</accession>
<comment type="caution">
    <text evidence="1">The sequence shown here is derived from an EMBL/GenBank/DDBJ whole genome shotgun (WGS) entry which is preliminary data.</text>
</comment>
<reference evidence="1" key="2">
    <citation type="submission" date="2020-09" db="EMBL/GenBank/DDBJ databases">
        <authorList>
            <person name="Sun Q."/>
            <person name="Zhou Y."/>
        </authorList>
    </citation>
    <scope>NUCLEOTIDE SEQUENCE</scope>
    <source>
        <strain evidence="1">CGMCC 4.7312</strain>
    </source>
</reference>
<gene>
    <name evidence="1" type="ORF">GCM10011608_10530</name>
</gene>
<keyword evidence="2" id="KW-1185">Reference proteome</keyword>
<protein>
    <submittedName>
        <fullName evidence="1">Uncharacterized protein</fullName>
    </submittedName>
</protein>
<evidence type="ECO:0000313" key="2">
    <source>
        <dbReference type="Proteomes" id="UP000608890"/>
    </source>
</evidence>
<reference evidence="1" key="1">
    <citation type="journal article" date="2014" name="Int. J. Syst. Evol. Microbiol.">
        <title>Complete genome sequence of Corynebacterium casei LMG S-19264T (=DSM 44701T), isolated from a smear-ripened cheese.</title>
        <authorList>
            <consortium name="US DOE Joint Genome Institute (JGI-PGF)"/>
            <person name="Walter F."/>
            <person name="Albersmeier A."/>
            <person name="Kalinowski J."/>
            <person name="Ruckert C."/>
        </authorList>
    </citation>
    <scope>NUCLEOTIDE SEQUENCE</scope>
    <source>
        <strain evidence="1">CGMCC 4.7312</strain>
    </source>
</reference>
<dbReference type="EMBL" id="BMNB01000003">
    <property type="protein sequence ID" value="GGM27598.1"/>
    <property type="molecule type" value="Genomic_DNA"/>
</dbReference>
<dbReference type="Proteomes" id="UP000608890">
    <property type="component" value="Unassembled WGS sequence"/>
</dbReference>
<evidence type="ECO:0000313" key="1">
    <source>
        <dbReference type="EMBL" id="GGM27598.1"/>
    </source>
</evidence>
<proteinExistence type="predicted"/>
<organism evidence="1 2">
    <name type="scientific">Micromonospora sonchi</name>
    <dbReference type="NCBI Taxonomy" id="1763543"/>
    <lineage>
        <taxon>Bacteria</taxon>
        <taxon>Bacillati</taxon>
        <taxon>Actinomycetota</taxon>
        <taxon>Actinomycetes</taxon>
        <taxon>Micromonosporales</taxon>
        <taxon>Micromonosporaceae</taxon>
        <taxon>Micromonospora</taxon>
    </lineage>
</organism>
<sequence length="147" mass="16280">MSATTDVLTPVELVQVAHACEDWAGNWYGQQGGFTFGRSDCERYVSEGQLSKLCDRHTLKVVWAAVAAHLNAHPEILAAGRLSDTQRAEKQAARDEAARALLAEAEVPYRDGRWDDALALIDRAELASPDAVNFDRYRQVVAERRSP</sequence>
<dbReference type="AlphaFoldDB" id="A0A917TNN5"/>
<dbReference type="RefSeq" id="WP_189041094.1">
    <property type="nucleotide sequence ID" value="NZ_BMNB01000003.1"/>
</dbReference>
<name>A0A917TNN5_9ACTN</name>